<dbReference type="AlphaFoldDB" id="A0A0E9QRS8"/>
<accession>A0A0E9QRS8</accession>
<evidence type="ECO:0000313" key="1">
    <source>
        <dbReference type="EMBL" id="JAH18793.1"/>
    </source>
</evidence>
<name>A0A0E9QRS8_ANGAN</name>
<protein>
    <submittedName>
        <fullName evidence="1">Uncharacterized protein</fullName>
    </submittedName>
</protein>
<dbReference type="EMBL" id="GBXM01102336">
    <property type="protein sequence ID" value="JAH06241.1"/>
    <property type="molecule type" value="Transcribed_RNA"/>
</dbReference>
<reference evidence="1" key="1">
    <citation type="submission" date="2014-11" db="EMBL/GenBank/DDBJ databases">
        <authorList>
            <person name="Amaro Gonzalez C."/>
        </authorList>
    </citation>
    <scope>NUCLEOTIDE SEQUENCE</scope>
</reference>
<reference evidence="1" key="2">
    <citation type="journal article" date="2015" name="Fish Shellfish Immunol.">
        <title>Early steps in the European eel (Anguilla anguilla)-Vibrio vulnificus interaction in the gills: Role of the RtxA13 toxin.</title>
        <authorList>
            <person name="Callol A."/>
            <person name="Pajuelo D."/>
            <person name="Ebbesson L."/>
            <person name="Teles M."/>
            <person name="MacKenzie S."/>
            <person name="Amaro C."/>
        </authorList>
    </citation>
    <scope>NUCLEOTIDE SEQUENCE</scope>
</reference>
<proteinExistence type="predicted"/>
<dbReference type="EMBL" id="GBXM01089784">
    <property type="protein sequence ID" value="JAH18793.1"/>
    <property type="molecule type" value="Transcribed_RNA"/>
</dbReference>
<sequence length="31" mass="3821">MQEWYSLRSSVSLQFLSYYQTLLKQMDNFTI</sequence>
<organism evidence="1">
    <name type="scientific">Anguilla anguilla</name>
    <name type="common">European freshwater eel</name>
    <name type="synonym">Muraena anguilla</name>
    <dbReference type="NCBI Taxonomy" id="7936"/>
    <lineage>
        <taxon>Eukaryota</taxon>
        <taxon>Metazoa</taxon>
        <taxon>Chordata</taxon>
        <taxon>Craniata</taxon>
        <taxon>Vertebrata</taxon>
        <taxon>Euteleostomi</taxon>
        <taxon>Actinopterygii</taxon>
        <taxon>Neopterygii</taxon>
        <taxon>Teleostei</taxon>
        <taxon>Anguilliformes</taxon>
        <taxon>Anguillidae</taxon>
        <taxon>Anguilla</taxon>
    </lineage>
</organism>